<evidence type="ECO:0000313" key="1">
    <source>
        <dbReference type="EMBL" id="GJT45985.1"/>
    </source>
</evidence>
<organism evidence="1 2">
    <name type="scientific">Tanacetum coccineum</name>
    <dbReference type="NCBI Taxonomy" id="301880"/>
    <lineage>
        <taxon>Eukaryota</taxon>
        <taxon>Viridiplantae</taxon>
        <taxon>Streptophyta</taxon>
        <taxon>Embryophyta</taxon>
        <taxon>Tracheophyta</taxon>
        <taxon>Spermatophyta</taxon>
        <taxon>Magnoliopsida</taxon>
        <taxon>eudicotyledons</taxon>
        <taxon>Gunneridae</taxon>
        <taxon>Pentapetalae</taxon>
        <taxon>asterids</taxon>
        <taxon>campanulids</taxon>
        <taxon>Asterales</taxon>
        <taxon>Asteraceae</taxon>
        <taxon>Asteroideae</taxon>
        <taxon>Anthemideae</taxon>
        <taxon>Anthemidinae</taxon>
        <taxon>Tanacetum</taxon>
    </lineage>
</organism>
<proteinExistence type="predicted"/>
<keyword evidence="2" id="KW-1185">Reference proteome</keyword>
<name>A0ABQ5E547_9ASTR</name>
<evidence type="ECO:0000313" key="2">
    <source>
        <dbReference type="Proteomes" id="UP001151760"/>
    </source>
</evidence>
<comment type="caution">
    <text evidence="1">The sequence shown here is derived from an EMBL/GenBank/DDBJ whole genome shotgun (WGS) entry which is preliminary data.</text>
</comment>
<reference evidence="1" key="1">
    <citation type="journal article" date="2022" name="Int. J. Mol. Sci.">
        <title>Draft Genome of Tanacetum Coccineum: Genomic Comparison of Closely Related Tanacetum-Family Plants.</title>
        <authorList>
            <person name="Yamashiro T."/>
            <person name="Shiraishi A."/>
            <person name="Nakayama K."/>
            <person name="Satake H."/>
        </authorList>
    </citation>
    <scope>NUCLEOTIDE SEQUENCE</scope>
</reference>
<gene>
    <name evidence="1" type="ORF">Tco_0954700</name>
</gene>
<accession>A0ABQ5E547</accession>
<dbReference type="EMBL" id="BQNB010015946">
    <property type="protein sequence ID" value="GJT45985.1"/>
    <property type="molecule type" value="Genomic_DNA"/>
</dbReference>
<dbReference type="Proteomes" id="UP001151760">
    <property type="component" value="Unassembled WGS sequence"/>
</dbReference>
<protein>
    <submittedName>
        <fullName evidence="1">Uncharacterized protein</fullName>
    </submittedName>
</protein>
<sequence length="106" mass="12270">MHWTNPFKDFEWYNVPGIKPSSFSESDDTFTSLQALSNLNYLFSGFMDYFWSCKLNISNFCPTNRILQWDAMVRTHGLIGVTNALCSDCPESYVKLLSDPRLWILA</sequence>
<reference evidence="1" key="2">
    <citation type="submission" date="2022-01" db="EMBL/GenBank/DDBJ databases">
        <authorList>
            <person name="Yamashiro T."/>
            <person name="Shiraishi A."/>
            <person name="Satake H."/>
            <person name="Nakayama K."/>
        </authorList>
    </citation>
    <scope>NUCLEOTIDE SEQUENCE</scope>
</reference>